<feature type="region of interest" description="Disordered" evidence="1">
    <location>
        <begin position="1"/>
        <end position="102"/>
    </location>
</feature>
<dbReference type="Proteomes" id="UP000091918">
    <property type="component" value="Unassembled WGS sequence"/>
</dbReference>
<sequence>MAFVLPPTEFVTAPANPPDPVIATHTLSEAKDDDAPSQEKPGTAAEEEHSNVSPERKRNDPAAGEKFDPPEEEQQSNSMDEGNHDREEAHSVRASNNDEISYPEGGLRAWLVVVGSCFGTAVSLGMM</sequence>
<reference evidence="2 3" key="1">
    <citation type="submission" date="2015-07" db="EMBL/GenBank/DDBJ databases">
        <title>Emmonsia species relationships and genome sequence.</title>
        <authorList>
            <person name="Cuomo C.A."/>
            <person name="Schwartz I.S."/>
            <person name="Kenyon C."/>
            <person name="de Hoog G.S."/>
            <person name="Govender N.P."/>
            <person name="Botha A."/>
            <person name="Moreno L."/>
            <person name="de Vries M."/>
            <person name="Munoz J.F."/>
            <person name="Stielow J.B."/>
        </authorList>
    </citation>
    <scope>NUCLEOTIDE SEQUENCE [LARGE SCALE GENOMIC DNA]</scope>
    <source>
        <strain evidence="2 3">CBS 136260</strain>
    </source>
</reference>
<evidence type="ECO:0000313" key="2">
    <source>
        <dbReference type="EMBL" id="OAX77282.1"/>
    </source>
</evidence>
<gene>
    <name evidence="2" type="ORF">ACJ72_08421</name>
</gene>
<name>A0A1B7NKJ2_9EURO</name>
<organism evidence="2 3">
    <name type="scientific">Emergomyces africanus</name>
    <dbReference type="NCBI Taxonomy" id="1955775"/>
    <lineage>
        <taxon>Eukaryota</taxon>
        <taxon>Fungi</taxon>
        <taxon>Dikarya</taxon>
        <taxon>Ascomycota</taxon>
        <taxon>Pezizomycotina</taxon>
        <taxon>Eurotiomycetes</taxon>
        <taxon>Eurotiomycetidae</taxon>
        <taxon>Onygenales</taxon>
        <taxon>Ajellomycetaceae</taxon>
        <taxon>Emergomyces</taxon>
    </lineage>
</organism>
<feature type="compositionally biased region" description="Basic and acidic residues" evidence="1">
    <location>
        <begin position="46"/>
        <end position="69"/>
    </location>
</feature>
<comment type="caution">
    <text evidence="2">The sequence shown here is derived from an EMBL/GenBank/DDBJ whole genome shotgun (WGS) entry which is preliminary data.</text>
</comment>
<accession>A0A1B7NKJ2</accession>
<evidence type="ECO:0000313" key="3">
    <source>
        <dbReference type="Proteomes" id="UP000091918"/>
    </source>
</evidence>
<keyword evidence="3" id="KW-1185">Reference proteome</keyword>
<dbReference type="EMBL" id="LGUA01002898">
    <property type="protein sequence ID" value="OAX77282.1"/>
    <property type="molecule type" value="Genomic_DNA"/>
</dbReference>
<proteinExistence type="predicted"/>
<evidence type="ECO:0000256" key="1">
    <source>
        <dbReference type="SAM" id="MobiDB-lite"/>
    </source>
</evidence>
<dbReference type="OrthoDB" id="6509908at2759"/>
<dbReference type="AlphaFoldDB" id="A0A1B7NKJ2"/>
<protein>
    <submittedName>
        <fullName evidence="2">Uncharacterized protein</fullName>
    </submittedName>
</protein>
<feature type="compositionally biased region" description="Basic and acidic residues" evidence="1">
    <location>
        <begin position="81"/>
        <end position="91"/>
    </location>
</feature>